<dbReference type="Pfam" id="PF02581">
    <property type="entry name" value="TMP-TENI"/>
    <property type="match status" value="1"/>
</dbReference>
<dbReference type="Proteomes" id="UP000249557">
    <property type="component" value="Unassembled WGS sequence"/>
</dbReference>
<dbReference type="AlphaFoldDB" id="A0A2W5A341"/>
<evidence type="ECO:0000259" key="1">
    <source>
        <dbReference type="Pfam" id="PF02581"/>
    </source>
</evidence>
<comment type="caution">
    <text evidence="2">The sequence shown here is derived from an EMBL/GenBank/DDBJ whole genome shotgun (WGS) entry which is preliminary data.</text>
</comment>
<dbReference type="CDD" id="cd00564">
    <property type="entry name" value="TMP_TenI"/>
    <property type="match status" value="1"/>
</dbReference>
<dbReference type="EMBL" id="QFNK01000047">
    <property type="protein sequence ID" value="PZO87662.1"/>
    <property type="molecule type" value="Genomic_DNA"/>
</dbReference>
<dbReference type="InterPro" id="IPR013785">
    <property type="entry name" value="Aldolase_TIM"/>
</dbReference>
<proteinExistence type="predicted"/>
<organism evidence="2 3">
    <name type="scientific">Micavibrio aeruginosavorus</name>
    <dbReference type="NCBI Taxonomy" id="349221"/>
    <lineage>
        <taxon>Bacteria</taxon>
        <taxon>Pseudomonadati</taxon>
        <taxon>Bdellovibrionota</taxon>
        <taxon>Bdellovibrionia</taxon>
        <taxon>Bdellovibrionales</taxon>
        <taxon>Pseudobdellovibrionaceae</taxon>
        <taxon>Micavibrio</taxon>
    </lineage>
</organism>
<dbReference type="InterPro" id="IPR022998">
    <property type="entry name" value="ThiamineP_synth_TenI"/>
</dbReference>
<dbReference type="SUPFAM" id="SSF51391">
    <property type="entry name" value="Thiamin phosphate synthase"/>
    <property type="match status" value="1"/>
</dbReference>
<evidence type="ECO:0000313" key="3">
    <source>
        <dbReference type="Proteomes" id="UP000249557"/>
    </source>
</evidence>
<gene>
    <name evidence="2" type="ORF">DI626_03455</name>
</gene>
<dbReference type="GO" id="GO:0009228">
    <property type="term" value="P:thiamine biosynthetic process"/>
    <property type="evidence" value="ECO:0007669"/>
    <property type="project" value="UniProtKB-KW"/>
</dbReference>
<sequence>MTEPAQKDAPPCGLYLIMPQGWMEPDFLKNLRDLFRSINASRYEKNGHVIEFRAEDRKYGLEEMDIIRALAELTKSQGIIFVVGNNIALAKACAADGVMLEDAAQIEEARREMGDDAIIGVRCGQSRRLAEKALEHGIDYVSFYEPLGGLIDPGIIEWWHYKTGEACLIEGRITNDDCAFYVTAGADFIDASHYVWNHPKGVMQSVVNMTHAIDLALDVQNENSRKAL</sequence>
<dbReference type="InterPro" id="IPR036206">
    <property type="entry name" value="ThiamineP_synth_sf"/>
</dbReference>
<dbReference type="Gene3D" id="3.20.20.70">
    <property type="entry name" value="Aldolase class I"/>
    <property type="match status" value="1"/>
</dbReference>
<accession>A0A2W5A341</accession>
<evidence type="ECO:0000313" key="2">
    <source>
        <dbReference type="EMBL" id="PZO87662.1"/>
    </source>
</evidence>
<feature type="domain" description="Thiamine phosphate synthase/TenI" evidence="1">
    <location>
        <begin position="15"/>
        <end position="143"/>
    </location>
</feature>
<protein>
    <recommendedName>
        <fullName evidence="1">Thiamine phosphate synthase/TenI domain-containing protein</fullName>
    </recommendedName>
</protein>
<name>A0A2W5A341_9BACT</name>
<reference evidence="2 3" key="1">
    <citation type="submission" date="2017-08" db="EMBL/GenBank/DDBJ databases">
        <title>Infants hospitalized years apart are colonized by the same room-sourced microbial strains.</title>
        <authorList>
            <person name="Brooks B."/>
            <person name="Olm M.R."/>
            <person name="Firek B.A."/>
            <person name="Baker R."/>
            <person name="Thomas B.C."/>
            <person name="Morowitz M.J."/>
            <person name="Banfield J.F."/>
        </authorList>
    </citation>
    <scope>NUCLEOTIDE SEQUENCE [LARGE SCALE GENOMIC DNA]</scope>
    <source>
        <strain evidence="2">S2_018_000_R2_104</strain>
    </source>
</reference>